<accession>A0A655QT02</accession>
<dbReference type="EMBL" id="CWOW01000011">
    <property type="protein sequence ID" value="CSA73129.1"/>
    <property type="molecule type" value="Genomic_DNA"/>
</dbReference>
<gene>
    <name evidence="1" type="ORF">ERS013165_02287</name>
</gene>
<evidence type="ECO:0000313" key="1">
    <source>
        <dbReference type="EMBL" id="CSA73129.1"/>
    </source>
</evidence>
<organism evidence="1 2">
    <name type="scientific">Vibrio cholerae</name>
    <dbReference type="NCBI Taxonomy" id="666"/>
    <lineage>
        <taxon>Bacteria</taxon>
        <taxon>Pseudomonadati</taxon>
        <taxon>Pseudomonadota</taxon>
        <taxon>Gammaproteobacteria</taxon>
        <taxon>Vibrionales</taxon>
        <taxon>Vibrionaceae</taxon>
        <taxon>Vibrio</taxon>
    </lineage>
</organism>
<dbReference type="Proteomes" id="UP000044806">
    <property type="component" value="Unassembled WGS sequence"/>
</dbReference>
<name>A0A655QT02_VIBCL</name>
<protein>
    <submittedName>
        <fullName evidence="1">Uncharacterized protein</fullName>
    </submittedName>
</protein>
<proteinExistence type="predicted"/>
<evidence type="ECO:0000313" key="2">
    <source>
        <dbReference type="Proteomes" id="UP000044806"/>
    </source>
</evidence>
<reference evidence="1 2" key="1">
    <citation type="submission" date="2015-07" db="EMBL/GenBank/DDBJ databases">
        <authorList>
            <consortium name="Pathogen Informatics"/>
        </authorList>
    </citation>
    <scope>NUCLEOTIDE SEQUENCE [LARGE SCALE GENOMIC DNA]</scope>
    <source>
        <strain evidence="1 2">A51</strain>
    </source>
</reference>
<dbReference type="AlphaFoldDB" id="A0A655QT02"/>
<sequence>MVTHTQRTSRRFDTHASTTENTVVTLFNQLVTIHLGWRCDPQTGIQLAIEFFKQFTRRAEVPDVGHTRADEHFIDGFTRTLRKQTSIVWIVWRT</sequence>